<dbReference type="OrthoDB" id="9810457at2"/>
<feature type="transmembrane region" description="Helical" evidence="8">
    <location>
        <begin position="286"/>
        <end position="308"/>
    </location>
</feature>
<dbReference type="PANTHER" id="PTHR36838">
    <property type="entry name" value="AUXIN EFFLUX CARRIER FAMILY PROTEIN"/>
    <property type="match status" value="1"/>
</dbReference>
<dbReference type="GO" id="GO:0055085">
    <property type="term" value="P:transmembrane transport"/>
    <property type="evidence" value="ECO:0007669"/>
    <property type="project" value="InterPro"/>
</dbReference>
<feature type="transmembrane region" description="Helical" evidence="8">
    <location>
        <begin position="228"/>
        <end position="251"/>
    </location>
</feature>
<feature type="transmembrane region" description="Helical" evidence="8">
    <location>
        <begin position="127"/>
        <end position="146"/>
    </location>
</feature>
<dbReference type="Gene3D" id="1.20.1530.20">
    <property type="match status" value="1"/>
</dbReference>
<dbReference type="InterPro" id="IPR004776">
    <property type="entry name" value="Mem_transp_PIN-like"/>
</dbReference>
<keyword evidence="5 8" id="KW-0812">Transmembrane</keyword>
<dbReference type="PANTHER" id="PTHR36838:SF1">
    <property type="entry name" value="SLR1864 PROTEIN"/>
    <property type="match status" value="1"/>
</dbReference>
<comment type="subcellular location">
    <subcellularLocation>
        <location evidence="1">Cell membrane</location>
        <topology evidence="1">Multi-pass membrane protein</topology>
    </subcellularLocation>
</comment>
<comment type="caution">
    <text evidence="9">The sequence shown here is derived from an EMBL/GenBank/DDBJ whole genome shotgun (WGS) entry which is preliminary data.</text>
</comment>
<evidence type="ECO:0000256" key="2">
    <source>
        <dbReference type="ARBA" id="ARBA00010145"/>
    </source>
</evidence>
<dbReference type="Proteomes" id="UP000095463">
    <property type="component" value="Unassembled WGS sequence"/>
</dbReference>
<evidence type="ECO:0000313" key="10">
    <source>
        <dbReference type="Proteomes" id="UP000095463"/>
    </source>
</evidence>
<dbReference type="EMBL" id="LAJE02000079">
    <property type="protein sequence ID" value="OEO32278.1"/>
    <property type="molecule type" value="Genomic_DNA"/>
</dbReference>
<keyword evidence="6 8" id="KW-1133">Transmembrane helix</keyword>
<evidence type="ECO:0000313" key="9">
    <source>
        <dbReference type="EMBL" id="OEO32278.1"/>
    </source>
</evidence>
<feature type="transmembrane region" description="Helical" evidence="8">
    <location>
        <begin position="6"/>
        <end position="22"/>
    </location>
</feature>
<keyword evidence="10" id="KW-1185">Reference proteome</keyword>
<evidence type="ECO:0000256" key="8">
    <source>
        <dbReference type="SAM" id="Phobius"/>
    </source>
</evidence>
<evidence type="ECO:0000256" key="4">
    <source>
        <dbReference type="ARBA" id="ARBA00022475"/>
    </source>
</evidence>
<feature type="transmembrane region" description="Helical" evidence="8">
    <location>
        <begin position="195"/>
        <end position="216"/>
    </location>
</feature>
<feature type="transmembrane region" description="Helical" evidence="8">
    <location>
        <begin position="34"/>
        <end position="53"/>
    </location>
</feature>
<sequence length="311" mass="33150">MLAILNVILPVFAMLALGYGAVRLRLFPSEGVRGLVVFVNNFATPCLLFNAMLNTDFATTFNWGVIVPFYVGAIVVFIVGIVVSAKLFRNKPGEAVASGFSATFTNTVLVGIPVVQRAYGDQALATAFSIIAFHAPVLITAGMITMELLRRDGAPLHKTLGVALMRVVANPLLWGIALGAAANLMNVTLVEPAEAFITMMAAAVTPAALFGLGGALNDYKLSDSWGQSLTMSLLKLLLQPAIAWVIMVPILHIDHDLARYGVLLAAMPAGINVYVFATYYNRSVHIAANSILISTVLSLLTVSGWLYLLGL</sequence>
<keyword evidence="7 8" id="KW-0472">Membrane</keyword>
<evidence type="ECO:0000256" key="7">
    <source>
        <dbReference type="ARBA" id="ARBA00023136"/>
    </source>
</evidence>
<proteinExistence type="inferred from homology"/>
<evidence type="ECO:0000256" key="5">
    <source>
        <dbReference type="ARBA" id="ARBA00022692"/>
    </source>
</evidence>
<evidence type="ECO:0000256" key="6">
    <source>
        <dbReference type="ARBA" id="ARBA00022989"/>
    </source>
</evidence>
<dbReference type="InterPro" id="IPR038770">
    <property type="entry name" value="Na+/solute_symporter_sf"/>
</dbReference>
<accession>A0A1E5XUJ4</accession>
<feature type="transmembrane region" description="Helical" evidence="8">
    <location>
        <begin position="167"/>
        <end position="189"/>
    </location>
</feature>
<keyword evidence="4" id="KW-1003">Cell membrane</keyword>
<evidence type="ECO:0008006" key="11">
    <source>
        <dbReference type="Google" id="ProtNLM"/>
    </source>
</evidence>
<gene>
    <name evidence="9" type="ORF">VW23_000780</name>
</gene>
<feature type="transmembrane region" description="Helical" evidence="8">
    <location>
        <begin position="65"/>
        <end position="88"/>
    </location>
</feature>
<evidence type="ECO:0000256" key="3">
    <source>
        <dbReference type="ARBA" id="ARBA00022448"/>
    </source>
</evidence>
<dbReference type="AlphaFoldDB" id="A0A1E5XUJ4"/>
<protein>
    <recommendedName>
        <fullName evidence="11">Transporter</fullName>
    </recommendedName>
</protein>
<dbReference type="RefSeq" id="WP_069908566.1">
    <property type="nucleotide sequence ID" value="NZ_LAJE02000079.1"/>
</dbReference>
<keyword evidence="3" id="KW-0813">Transport</keyword>
<dbReference type="Pfam" id="PF03547">
    <property type="entry name" value="Mem_trans"/>
    <property type="match status" value="1"/>
</dbReference>
<comment type="similarity">
    <text evidence="2">Belongs to the auxin efflux carrier (TC 2.A.69) family.</text>
</comment>
<evidence type="ECO:0000256" key="1">
    <source>
        <dbReference type="ARBA" id="ARBA00004651"/>
    </source>
</evidence>
<feature type="transmembrane region" description="Helical" evidence="8">
    <location>
        <begin position="257"/>
        <end position="279"/>
    </location>
</feature>
<feature type="transmembrane region" description="Helical" evidence="8">
    <location>
        <begin position="95"/>
        <end position="115"/>
    </location>
</feature>
<organism evidence="9 10">
    <name type="scientific">Devosia insulae DS-56</name>
    <dbReference type="NCBI Taxonomy" id="1116389"/>
    <lineage>
        <taxon>Bacteria</taxon>
        <taxon>Pseudomonadati</taxon>
        <taxon>Pseudomonadota</taxon>
        <taxon>Alphaproteobacteria</taxon>
        <taxon>Hyphomicrobiales</taxon>
        <taxon>Devosiaceae</taxon>
        <taxon>Devosia</taxon>
    </lineage>
</organism>
<name>A0A1E5XUJ4_9HYPH</name>
<dbReference type="GO" id="GO:0005886">
    <property type="term" value="C:plasma membrane"/>
    <property type="evidence" value="ECO:0007669"/>
    <property type="project" value="UniProtKB-SubCell"/>
</dbReference>
<reference evidence="9 10" key="1">
    <citation type="journal article" date="2015" name="Genome Announc.">
        <title>Genome Assemblies of Three Soil-Associated Devosia species: D. insulae, D. limi, and D. soli.</title>
        <authorList>
            <person name="Hassan Y.I."/>
            <person name="Lepp D."/>
            <person name="Zhou T."/>
        </authorList>
    </citation>
    <scope>NUCLEOTIDE SEQUENCE [LARGE SCALE GENOMIC DNA]</scope>
    <source>
        <strain evidence="9 10">DS-56</strain>
    </source>
</reference>